<feature type="compositionally biased region" description="Polar residues" evidence="3">
    <location>
        <begin position="25"/>
        <end position="36"/>
    </location>
</feature>
<dbReference type="PANTHER" id="PTHR48025:SF1">
    <property type="entry name" value="RRM DOMAIN-CONTAINING PROTEIN"/>
    <property type="match status" value="1"/>
</dbReference>
<dbReference type="InterPro" id="IPR000504">
    <property type="entry name" value="RRM_dom"/>
</dbReference>
<dbReference type="SUPFAM" id="SSF54928">
    <property type="entry name" value="RNA-binding domain, RBD"/>
    <property type="match status" value="1"/>
</dbReference>
<sequence length="334" mass="38362">MNQESNNENSGKYLLGLAVFSSSLSDASQDNQNDFSQNEDKNQHQESTQQIEPIQDTEPVQQTEPIQQTESVQQIEQLQTPETFAIKIVINDMHGNDDILELQLSNDITQAATSIIELTVSDVLDAYCSKHGIENEGLLIFTPKWTILYKSSKIWPLFLKKSKTMKNSEKAEKRKKQRQNRNKKSMEKHLFLELESPKVVLEKMIKILSKQPYLTIRLNLRQNEAKTNHFDIIVTRIPYNMKEDQLYAHFQRIGTVSQVIIFKSINGKSKGIARVTFEKEKDANEAIINGKTLSFVDSKNQYFFNVFKPKIQFASATVKGNKFDLQGLVKKNDI</sequence>
<dbReference type="Gene3D" id="3.30.70.330">
    <property type="match status" value="1"/>
</dbReference>
<evidence type="ECO:0000259" key="4">
    <source>
        <dbReference type="PROSITE" id="PS50102"/>
    </source>
</evidence>
<comment type="caution">
    <text evidence="5">The sequence shown here is derived from an EMBL/GenBank/DDBJ whole genome shotgun (WGS) entry which is preliminary data.</text>
</comment>
<keyword evidence="6" id="KW-1185">Reference proteome</keyword>
<evidence type="ECO:0000313" key="5">
    <source>
        <dbReference type="EMBL" id="KAK8839655.1"/>
    </source>
</evidence>
<accession>A0ABR2H0H8</accession>
<reference evidence="5 6" key="1">
    <citation type="submission" date="2024-04" db="EMBL/GenBank/DDBJ databases">
        <title>Tritrichomonas musculus Genome.</title>
        <authorList>
            <person name="Alves-Ferreira E."/>
            <person name="Grigg M."/>
            <person name="Lorenzi H."/>
            <person name="Galac M."/>
        </authorList>
    </citation>
    <scope>NUCLEOTIDE SEQUENCE [LARGE SCALE GENOMIC DNA]</scope>
    <source>
        <strain evidence="5 6">EAF2021</strain>
    </source>
</reference>
<keyword evidence="1 2" id="KW-0694">RNA-binding</keyword>
<feature type="domain" description="RRM" evidence="4">
    <location>
        <begin position="230"/>
        <end position="299"/>
    </location>
</feature>
<dbReference type="Pfam" id="PF00076">
    <property type="entry name" value="RRM_1"/>
    <property type="match status" value="1"/>
</dbReference>
<dbReference type="InterPro" id="IPR012677">
    <property type="entry name" value="Nucleotide-bd_a/b_plait_sf"/>
</dbReference>
<gene>
    <name evidence="5" type="ORF">M9Y10_032024</name>
</gene>
<evidence type="ECO:0000313" key="6">
    <source>
        <dbReference type="Proteomes" id="UP001470230"/>
    </source>
</evidence>
<name>A0ABR2H0H8_9EUKA</name>
<dbReference type="EMBL" id="JAPFFF010000051">
    <property type="protein sequence ID" value="KAK8839655.1"/>
    <property type="molecule type" value="Genomic_DNA"/>
</dbReference>
<feature type="region of interest" description="Disordered" evidence="3">
    <location>
        <begin position="25"/>
        <end position="75"/>
    </location>
</feature>
<feature type="compositionally biased region" description="Basic residues" evidence="3">
    <location>
        <begin position="173"/>
        <end position="183"/>
    </location>
</feature>
<dbReference type="PROSITE" id="PS50102">
    <property type="entry name" value="RRM"/>
    <property type="match status" value="1"/>
</dbReference>
<dbReference type="InterPro" id="IPR035979">
    <property type="entry name" value="RBD_domain_sf"/>
</dbReference>
<evidence type="ECO:0000256" key="2">
    <source>
        <dbReference type="PROSITE-ProRule" id="PRU00176"/>
    </source>
</evidence>
<feature type="region of interest" description="Disordered" evidence="3">
    <location>
        <begin position="166"/>
        <end position="186"/>
    </location>
</feature>
<feature type="compositionally biased region" description="Polar residues" evidence="3">
    <location>
        <begin position="45"/>
        <end position="75"/>
    </location>
</feature>
<dbReference type="SMART" id="SM00360">
    <property type="entry name" value="RRM"/>
    <property type="match status" value="1"/>
</dbReference>
<dbReference type="InterPro" id="IPR050502">
    <property type="entry name" value="Euk_RNA-bind_prot"/>
</dbReference>
<dbReference type="Proteomes" id="UP001470230">
    <property type="component" value="Unassembled WGS sequence"/>
</dbReference>
<dbReference type="PANTHER" id="PTHR48025">
    <property type="entry name" value="OS02G0815200 PROTEIN"/>
    <property type="match status" value="1"/>
</dbReference>
<evidence type="ECO:0000256" key="3">
    <source>
        <dbReference type="SAM" id="MobiDB-lite"/>
    </source>
</evidence>
<dbReference type="CDD" id="cd00590">
    <property type="entry name" value="RRM_SF"/>
    <property type="match status" value="1"/>
</dbReference>
<evidence type="ECO:0000256" key="1">
    <source>
        <dbReference type="ARBA" id="ARBA00022884"/>
    </source>
</evidence>
<protein>
    <submittedName>
        <fullName evidence="5">Positive regulation of histone deubiquitination</fullName>
    </submittedName>
</protein>
<proteinExistence type="predicted"/>
<organism evidence="5 6">
    <name type="scientific">Tritrichomonas musculus</name>
    <dbReference type="NCBI Taxonomy" id="1915356"/>
    <lineage>
        <taxon>Eukaryota</taxon>
        <taxon>Metamonada</taxon>
        <taxon>Parabasalia</taxon>
        <taxon>Tritrichomonadida</taxon>
        <taxon>Tritrichomonadidae</taxon>
        <taxon>Tritrichomonas</taxon>
    </lineage>
</organism>